<evidence type="ECO:0000259" key="1">
    <source>
        <dbReference type="Pfam" id="PF21365"/>
    </source>
</evidence>
<dbReference type="PANTHER" id="PTHR22762:SF133">
    <property type="entry name" value="P-TYPE DOMAIN-CONTAINING PROTEIN"/>
    <property type="match status" value="1"/>
</dbReference>
<evidence type="ECO:0000313" key="3">
    <source>
        <dbReference type="WBParaSite" id="PgR010_g110_t09"/>
    </source>
</evidence>
<dbReference type="Gene3D" id="3.20.20.80">
    <property type="entry name" value="Glycosidases"/>
    <property type="match status" value="1"/>
</dbReference>
<organism evidence="2 3">
    <name type="scientific">Parascaris univalens</name>
    <name type="common">Nematode worm</name>
    <dbReference type="NCBI Taxonomy" id="6257"/>
    <lineage>
        <taxon>Eukaryota</taxon>
        <taxon>Metazoa</taxon>
        <taxon>Ecdysozoa</taxon>
        <taxon>Nematoda</taxon>
        <taxon>Chromadorea</taxon>
        <taxon>Rhabditida</taxon>
        <taxon>Spirurina</taxon>
        <taxon>Ascaridomorpha</taxon>
        <taxon>Ascaridoidea</taxon>
        <taxon>Ascarididae</taxon>
        <taxon>Parascaris</taxon>
    </lineage>
</organism>
<dbReference type="InterPro" id="IPR048395">
    <property type="entry name" value="Glyco_hydro_31_C"/>
</dbReference>
<reference evidence="3" key="1">
    <citation type="submission" date="2022-11" db="UniProtKB">
        <authorList>
            <consortium name="WormBaseParasite"/>
        </authorList>
    </citation>
    <scope>IDENTIFICATION</scope>
</reference>
<protein>
    <submittedName>
        <fullName evidence="3">P-type domain-containing protein</fullName>
    </submittedName>
</protein>
<dbReference type="Proteomes" id="UP000887569">
    <property type="component" value="Unplaced"/>
</dbReference>
<feature type="domain" description="Glycosyl hydrolase family 31 C-terminal" evidence="1">
    <location>
        <begin position="11"/>
        <end position="100"/>
    </location>
</feature>
<keyword evidence="2" id="KW-1185">Reference proteome</keyword>
<dbReference type="Pfam" id="PF21365">
    <property type="entry name" value="Glyco_hydro_31_3rd"/>
    <property type="match status" value="1"/>
</dbReference>
<dbReference type="GO" id="GO:0004558">
    <property type="term" value="F:alpha-1,4-glucosidase activity"/>
    <property type="evidence" value="ECO:0007669"/>
    <property type="project" value="TreeGrafter"/>
</dbReference>
<proteinExistence type="predicted"/>
<name>A0A915AL47_PARUN</name>
<dbReference type="SUPFAM" id="SSF51011">
    <property type="entry name" value="Glycosyl hydrolase domain"/>
    <property type="match status" value="1"/>
</dbReference>
<sequence length="188" mass="20991">MRLMFEASCDGATVIRPLFFEFPNDDAAHQNDFQFMWGPAILIAPVLAEGTKLVYAYLPRNATWYSLRDDFGVKAQSGFSFFSAPLDRLPPVFLRGGYIIPRQRGGQTTAATRQRPFQLVIAVENSKSFGKLIWDDGESIVENFDQHDYVELHFNFTMNDTASQLILSLVKSASSLTVPNITSASILG</sequence>
<evidence type="ECO:0000313" key="2">
    <source>
        <dbReference type="Proteomes" id="UP000887569"/>
    </source>
</evidence>
<dbReference type="PANTHER" id="PTHR22762">
    <property type="entry name" value="ALPHA-GLUCOSIDASE"/>
    <property type="match status" value="1"/>
</dbReference>
<dbReference type="Gene3D" id="2.60.40.1180">
    <property type="entry name" value="Golgi alpha-mannosidase II"/>
    <property type="match status" value="2"/>
</dbReference>
<dbReference type="WBParaSite" id="PgR010_g110_t09">
    <property type="protein sequence ID" value="PgR010_g110_t09"/>
    <property type="gene ID" value="PgR010_g110"/>
</dbReference>
<accession>A0A915AL47</accession>
<dbReference type="AlphaFoldDB" id="A0A915AL47"/>
<dbReference type="InterPro" id="IPR013780">
    <property type="entry name" value="Glyco_hydro_b"/>
</dbReference>